<feature type="domain" description="Aminotransferase class I/classII large" evidence="10">
    <location>
        <begin position="37"/>
        <end position="359"/>
    </location>
</feature>
<reference evidence="11" key="1">
    <citation type="submission" date="2020-02" db="EMBL/GenBank/DDBJ databases">
        <authorList>
            <person name="Meier V. D."/>
        </authorList>
    </citation>
    <scope>NUCLEOTIDE SEQUENCE</scope>
    <source>
        <strain evidence="11">AVDCRST_MAG42</strain>
    </source>
</reference>
<dbReference type="Gene3D" id="3.90.1150.10">
    <property type="entry name" value="Aspartate Aminotransferase, domain 1"/>
    <property type="match status" value="1"/>
</dbReference>
<evidence type="ECO:0000256" key="3">
    <source>
        <dbReference type="ARBA" id="ARBA00007970"/>
    </source>
</evidence>
<evidence type="ECO:0000259" key="10">
    <source>
        <dbReference type="Pfam" id="PF00155"/>
    </source>
</evidence>
<evidence type="ECO:0000256" key="5">
    <source>
        <dbReference type="ARBA" id="ARBA00022576"/>
    </source>
</evidence>
<dbReference type="Pfam" id="PF00155">
    <property type="entry name" value="Aminotran_1_2"/>
    <property type="match status" value="1"/>
</dbReference>
<evidence type="ECO:0000256" key="1">
    <source>
        <dbReference type="ARBA" id="ARBA00001933"/>
    </source>
</evidence>
<evidence type="ECO:0000256" key="6">
    <source>
        <dbReference type="ARBA" id="ARBA00022679"/>
    </source>
</evidence>
<organism evidence="11">
    <name type="scientific">uncultured Chthoniobacterales bacterium</name>
    <dbReference type="NCBI Taxonomy" id="1836801"/>
    <lineage>
        <taxon>Bacteria</taxon>
        <taxon>Pseudomonadati</taxon>
        <taxon>Verrucomicrobiota</taxon>
        <taxon>Spartobacteria</taxon>
        <taxon>Chthoniobacterales</taxon>
        <taxon>environmental samples</taxon>
    </lineage>
</organism>
<comment type="subunit">
    <text evidence="4 9">Homodimer.</text>
</comment>
<dbReference type="SUPFAM" id="SSF53383">
    <property type="entry name" value="PLP-dependent transferases"/>
    <property type="match status" value="1"/>
</dbReference>
<comment type="pathway">
    <text evidence="2 9">Amino-acid biosynthesis; L-histidine biosynthesis; L-histidine from 5-phospho-alpha-D-ribose 1-diphosphate: step 7/9.</text>
</comment>
<comment type="cofactor">
    <cofactor evidence="1 9">
        <name>pyridoxal 5'-phosphate</name>
        <dbReference type="ChEBI" id="CHEBI:597326"/>
    </cofactor>
</comment>
<dbReference type="InterPro" id="IPR015424">
    <property type="entry name" value="PyrdxlP-dep_Trfase"/>
</dbReference>
<proteinExistence type="inferred from homology"/>
<dbReference type="GO" id="GO:0000105">
    <property type="term" value="P:L-histidine biosynthetic process"/>
    <property type="evidence" value="ECO:0007669"/>
    <property type="project" value="UniProtKB-UniRule"/>
</dbReference>
<sequence length="368" mass="40252">MTSIWDSANPQLRDLAVYQPGKPIEETAREFGTRASDIIKLASNENPLGPSPKALQAMHAAVECTHLYPDGGGYYVTRALSEKLGVPADHIILGNGSNEVIEFIGHAFLRPGAEIITPEHAFIAYKIIAKVFGARTTEIPSPDFRQDLDAIANAITPDTRVIFIANPNNPTGTMAGEEEIERFMSRVREDVVVVFDEAYYEYVDRPPDTLKFVRDGRNVVVLRTFSKIHGLASARLGYGIARPELISVLQKTREPFNANGIAQAAAAAAITDEAHQRETKRITDEGRAYLQEQFAAMGLRFVPSFGNFVLVHVADGASVFKALLPKGVIVRAMSGYNLAEWVRVSVGTMPQNERCIAALKEVLSGAKT</sequence>
<dbReference type="CDD" id="cd00609">
    <property type="entry name" value="AAT_like"/>
    <property type="match status" value="1"/>
</dbReference>
<dbReference type="PANTHER" id="PTHR43643">
    <property type="entry name" value="HISTIDINOL-PHOSPHATE AMINOTRANSFERASE 2"/>
    <property type="match status" value="1"/>
</dbReference>
<feature type="modified residue" description="N6-(pyridoxal phosphate)lysine" evidence="9">
    <location>
        <position position="227"/>
    </location>
</feature>
<dbReference type="AlphaFoldDB" id="A0A6J4HSB4"/>
<dbReference type="InterPro" id="IPR015422">
    <property type="entry name" value="PyrdxlP-dep_Trfase_small"/>
</dbReference>
<dbReference type="EMBL" id="CADCTA010000051">
    <property type="protein sequence ID" value="CAA9230639.1"/>
    <property type="molecule type" value="Genomic_DNA"/>
</dbReference>
<comment type="similarity">
    <text evidence="3 9">Belongs to the class-II pyridoxal-phosphate-dependent aminotransferase family. Histidinol-phosphate aminotransferase subfamily.</text>
</comment>
<protein>
    <recommendedName>
        <fullName evidence="9">Histidinol-phosphate aminotransferase</fullName>
        <ecNumber evidence="9">2.6.1.9</ecNumber>
    </recommendedName>
    <alternativeName>
        <fullName evidence="9">Imidazole acetol-phosphate transaminase</fullName>
    </alternativeName>
</protein>
<name>A0A6J4HSB4_9BACT</name>
<dbReference type="GO" id="GO:0030170">
    <property type="term" value="F:pyridoxal phosphate binding"/>
    <property type="evidence" value="ECO:0007669"/>
    <property type="project" value="InterPro"/>
</dbReference>
<keyword evidence="6 9" id="KW-0808">Transferase</keyword>
<dbReference type="InterPro" id="IPR005861">
    <property type="entry name" value="HisP_aminotrans"/>
</dbReference>
<gene>
    <name evidence="9" type="primary">hisC</name>
    <name evidence="11" type="ORF">AVDCRST_MAG42-1110</name>
</gene>
<keyword evidence="9" id="KW-0368">Histidine biosynthesis</keyword>
<dbReference type="InterPro" id="IPR050106">
    <property type="entry name" value="HistidinolP_aminotransfase"/>
</dbReference>
<dbReference type="PANTHER" id="PTHR43643:SF3">
    <property type="entry name" value="HISTIDINOL-PHOSPHATE AMINOTRANSFERASE"/>
    <property type="match status" value="1"/>
</dbReference>
<evidence type="ECO:0000256" key="2">
    <source>
        <dbReference type="ARBA" id="ARBA00005011"/>
    </source>
</evidence>
<evidence type="ECO:0000256" key="7">
    <source>
        <dbReference type="ARBA" id="ARBA00022898"/>
    </source>
</evidence>
<dbReference type="InterPro" id="IPR004839">
    <property type="entry name" value="Aminotransferase_I/II_large"/>
</dbReference>
<dbReference type="NCBIfam" id="TIGR01141">
    <property type="entry name" value="hisC"/>
    <property type="match status" value="1"/>
</dbReference>
<evidence type="ECO:0000313" key="11">
    <source>
        <dbReference type="EMBL" id="CAA9230639.1"/>
    </source>
</evidence>
<evidence type="ECO:0000256" key="4">
    <source>
        <dbReference type="ARBA" id="ARBA00011738"/>
    </source>
</evidence>
<accession>A0A6J4HSB4</accession>
<dbReference type="EC" id="2.6.1.9" evidence="9"/>
<keyword evidence="5 9" id="KW-0032">Aminotransferase</keyword>
<dbReference type="HAMAP" id="MF_01023">
    <property type="entry name" value="HisC_aminotrans_2"/>
    <property type="match status" value="1"/>
</dbReference>
<evidence type="ECO:0000256" key="9">
    <source>
        <dbReference type="HAMAP-Rule" id="MF_01023"/>
    </source>
</evidence>
<dbReference type="UniPathway" id="UPA00031">
    <property type="reaction ID" value="UER00012"/>
</dbReference>
<dbReference type="GO" id="GO:0004400">
    <property type="term" value="F:histidinol-phosphate transaminase activity"/>
    <property type="evidence" value="ECO:0007669"/>
    <property type="project" value="UniProtKB-UniRule"/>
</dbReference>
<keyword evidence="7 9" id="KW-0663">Pyridoxal phosphate</keyword>
<keyword evidence="9" id="KW-0028">Amino-acid biosynthesis</keyword>
<evidence type="ECO:0000256" key="8">
    <source>
        <dbReference type="ARBA" id="ARBA00047481"/>
    </source>
</evidence>
<dbReference type="Gene3D" id="3.40.640.10">
    <property type="entry name" value="Type I PLP-dependent aspartate aminotransferase-like (Major domain)"/>
    <property type="match status" value="1"/>
</dbReference>
<dbReference type="InterPro" id="IPR015421">
    <property type="entry name" value="PyrdxlP-dep_Trfase_major"/>
</dbReference>
<comment type="catalytic activity">
    <reaction evidence="8 9">
        <text>L-histidinol phosphate + 2-oxoglutarate = 3-(imidazol-4-yl)-2-oxopropyl phosphate + L-glutamate</text>
        <dbReference type="Rhea" id="RHEA:23744"/>
        <dbReference type="ChEBI" id="CHEBI:16810"/>
        <dbReference type="ChEBI" id="CHEBI:29985"/>
        <dbReference type="ChEBI" id="CHEBI:57766"/>
        <dbReference type="ChEBI" id="CHEBI:57980"/>
        <dbReference type="EC" id="2.6.1.9"/>
    </reaction>
</comment>